<accession>A0A6A6QEZ8</accession>
<feature type="compositionally biased region" description="Basic residues" evidence="2">
    <location>
        <begin position="198"/>
        <end position="208"/>
    </location>
</feature>
<organism evidence="3 4">
    <name type="scientific">Lophium mytilinum</name>
    <dbReference type="NCBI Taxonomy" id="390894"/>
    <lineage>
        <taxon>Eukaryota</taxon>
        <taxon>Fungi</taxon>
        <taxon>Dikarya</taxon>
        <taxon>Ascomycota</taxon>
        <taxon>Pezizomycotina</taxon>
        <taxon>Dothideomycetes</taxon>
        <taxon>Pleosporomycetidae</taxon>
        <taxon>Mytilinidiales</taxon>
        <taxon>Mytilinidiaceae</taxon>
        <taxon>Lophium</taxon>
    </lineage>
</organism>
<feature type="compositionally biased region" description="Basic residues" evidence="2">
    <location>
        <begin position="103"/>
        <end position="117"/>
    </location>
</feature>
<evidence type="ECO:0000313" key="3">
    <source>
        <dbReference type="EMBL" id="KAF2490594.1"/>
    </source>
</evidence>
<dbReference type="AlphaFoldDB" id="A0A6A6QEZ8"/>
<gene>
    <name evidence="3" type="ORF">BU16DRAFT_531076</name>
</gene>
<feature type="region of interest" description="Disordered" evidence="2">
    <location>
        <begin position="370"/>
        <end position="454"/>
    </location>
</feature>
<sequence>MSGSDELRRLDQELRRLSDERLDLQREQESVVKQIQPLEKKTQGLYAQQQRLEHRSIEIANEELAIRQQRMVILTKFNPKLDIVPAGQSSAQETSTKATASKSVKKPRPTSKARGKAKSGPASASGLLHNLKSAAPANQSPASSTRWKTRGGLLAASPGTPPTTSPFMPEDPVANSATISRKRTRAVVDQEHESPYIPRKRSNARKGRQTITSMTAGVLPENHEAPHTQPSIPAAAAEEPTVENFTHDSSKWPTVVLKYGQQNGGEWVDLRCPECGCNAPTSGIGFFKGANGMKFHMMSAHNYKATESFILLAQTHTSYTTEQIFHLNTGGPLAPTLPLIPAIGKAGKTTESGDRKSGGGLVAMAPASEKTGLQGAAKKKKGHGWSAVTSGPRRKSKPSTLGQTQLSFSEEEAPQQSAESGAALDESQHARDNDQEAANGQHDDSTLTAPIDIQ</sequence>
<feature type="compositionally biased region" description="Low complexity" evidence="2">
    <location>
        <begin position="414"/>
        <end position="423"/>
    </location>
</feature>
<protein>
    <submittedName>
        <fullName evidence="3">Uncharacterized protein</fullName>
    </submittedName>
</protein>
<dbReference type="OrthoDB" id="10431272at2759"/>
<reference evidence="3" key="1">
    <citation type="journal article" date="2020" name="Stud. Mycol.">
        <title>101 Dothideomycetes genomes: a test case for predicting lifestyles and emergence of pathogens.</title>
        <authorList>
            <person name="Haridas S."/>
            <person name="Albert R."/>
            <person name="Binder M."/>
            <person name="Bloem J."/>
            <person name="Labutti K."/>
            <person name="Salamov A."/>
            <person name="Andreopoulos B."/>
            <person name="Baker S."/>
            <person name="Barry K."/>
            <person name="Bills G."/>
            <person name="Bluhm B."/>
            <person name="Cannon C."/>
            <person name="Castanera R."/>
            <person name="Culley D."/>
            <person name="Daum C."/>
            <person name="Ezra D."/>
            <person name="Gonzalez J."/>
            <person name="Henrissat B."/>
            <person name="Kuo A."/>
            <person name="Liang C."/>
            <person name="Lipzen A."/>
            <person name="Lutzoni F."/>
            <person name="Magnuson J."/>
            <person name="Mondo S."/>
            <person name="Nolan M."/>
            <person name="Ohm R."/>
            <person name="Pangilinan J."/>
            <person name="Park H.-J."/>
            <person name="Ramirez L."/>
            <person name="Alfaro M."/>
            <person name="Sun H."/>
            <person name="Tritt A."/>
            <person name="Yoshinaga Y."/>
            <person name="Zwiers L.-H."/>
            <person name="Turgeon B."/>
            <person name="Goodwin S."/>
            <person name="Spatafora J."/>
            <person name="Crous P."/>
            <person name="Grigoriev I."/>
        </authorList>
    </citation>
    <scope>NUCLEOTIDE SEQUENCE</scope>
    <source>
        <strain evidence="3">CBS 269.34</strain>
    </source>
</reference>
<name>A0A6A6QEZ8_9PEZI</name>
<feature type="region of interest" description="Disordered" evidence="2">
    <location>
        <begin position="86"/>
        <end position="208"/>
    </location>
</feature>
<feature type="coiled-coil region" evidence="1">
    <location>
        <begin position="7"/>
        <end position="34"/>
    </location>
</feature>
<dbReference type="EMBL" id="MU004197">
    <property type="protein sequence ID" value="KAF2490594.1"/>
    <property type="molecule type" value="Genomic_DNA"/>
</dbReference>
<feature type="compositionally biased region" description="Low complexity" evidence="2">
    <location>
        <begin position="133"/>
        <end position="144"/>
    </location>
</feature>
<evidence type="ECO:0000313" key="4">
    <source>
        <dbReference type="Proteomes" id="UP000799750"/>
    </source>
</evidence>
<feature type="compositionally biased region" description="Low complexity" evidence="2">
    <location>
        <begin position="89"/>
        <end position="102"/>
    </location>
</feature>
<evidence type="ECO:0000256" key="2">
    <source>
        <dbReference type="SAM" id="MobiDB-lite"/>
    </source>
</evidence>
<evidence type="ECO:0000256" key="1">
    <source>
        <dbReference type="SAM" id="Coils"/>
    </source>
</evidence>
<proteinExistence type="predicted"/>
<dbReference type="Proteomes" id="UP000799750">
    <property type="component" value="Unassembled WGS sequence"/>
</dbReference>
<keyword evidence="1" id="KW-0175">Coiled coil</keyword>
<keyword evidence="4" id="KW-1185">Reference proteome</keyword>